<name>A0A7J8FSD6_MOLMO</name>
<organism evidence="3 4">
    <name type="scientific">Molossus molossus</name>
    <name type="common">Pallas' mastiff bat</name>
    <name type="synonym">Vespertilio molossus</name>
    <dbReference type="NCBI Taxonomy" id="27622"/>
    <lineage>
        <taxon>Eukaryota</taxon>
        <taxon>Metazoa</taxon>
        <taxon>Chordata</taxon>
        <taxon>Craniata</taxon>
        <taxon>Vertebrata</taxon>
        <taxon>Euteleostomi</taxon>
        <taxon>Mammalia</taxon>
        <taxon>Eutheria</taxon>
        <taxon>Laurasiatheria</taxon>
        <taxon>Chiroptera</taxon>
        <taxon>Yangochiroptera</taxon>
        <taxon>Molossidae</taxon>
        <taxon>Molossus</taxon>
    </lineage>
</organism>
<proteinExistence type="predicted"/>
<feature type="transmembrane region" description="Helical" evidence="2">
    <location>
        <begin position="98"/>
        <end position="122"/>
    </location>
</feature>
<gene>
    <name evidence="3" type="ORF">HJG59_008329</name>
</gene>
<dbReference type="InParanoid" id="A0A7J8FSD6"/>
<dbReference type="EMBL" id="JACASF010000011">
    <property type="protein sequence ID" value="KAF6450435.1"/>
    <property type="molecule type" value="Genomic_DNA"/>
</dbReference>
<evidence type="ECO:0000256" key="2">
    <source>
        <dbReference type="SAM" id="Phobius"/>
    </source>
</evidence>
<reference evidence="3 4" key="1">
    <citation type="journal article" date="2020" name="Nature">
        <title>Six reference-quality genomes reveal evolution of bat adaptations.</title>
        <authorList>
            <person name="Jebb D."/>
            <person name="Huang Z."/>
            <person name="Pippel M."/>
            <person name="Hughes G.M."/>
            <person name="Lavrichenko K."/>
            <person name="Devanna P."/>
            <person name="Winkler S."/>
            <person name="Jermiin L.S."/>
            <person name="Skirmuntt E.C."/>
            <person name="Katzourakis A."/>
            <person name="Burkitt-Gray L."/>
            <person name="Ray D.A."/>
            <person name="Sullivan K.A.M."/>
            <person name="Roscito J.G."/>
            <person name="Kirilenko B.M."/>
            <person name="Davalos L.M."/>
            <person name="Corthals A.P."/>
            <person name="Power M.L."/>
            <person name="Jones G."/>
            <person name="Ransome R.D."/>
            <person name="Dechmann D.K.N."/>
            <person name="Locatelli A.G."/>
            <person name="Puechmaille S.J."/>
            <person name="Fedrigo O."/>
            <person name="Jarvis E.D."/>
            <person name="Hiller M."/>
            <person name="Vernes S.C."/>
            <person name="Myers E.W."/>
            <person name="Teeling E.C."/>
        </authorList>
    </citation>
    <scope>NUCLEOTIDE SEQUENCE [LARGE SCALE GENOMIC DNA]</scope>
    <source>
        <strain evidence="3">MMolMol1</strain>
        <tissue evidence="3">Muscle</tissue>
    </source>
</reference>
<feature type="region of interest" description="Disordered" evidence="1">
    <location>
        <begin position="1"/>
        <end position="77"/>
    </location>
</feature>
<accession>A0A7J8FSD6</accession>
<keyword evidence="2" id="KW-0812">Transmembrane</keyword>
<sequence length="124" mass="13587">MTYSLFYSEGNSGSEPGNRWRRWERRGTLGPGVGRVANSSSRVSAPDVRNRGRRRIKQRRDWRANQPNKQGSGFIRCTPGGFTDSGGRVRTQCRGLCLLYLPVAAGICLLGFGPAGVMHGAYGI</sequence>
<evidence type="ECO:0000313" key="4">
    <source>
        <dbReference type="Proteomes" id="UP000550707"/>
    </source>
</evidence>
<keyword evidence="2" id="KW-0472">Membrane</keyword>
<dbReference type="AlphaFoldDB" id="A0A7J8FSD6"/>
<evidence type="ECO:0000256" key="1">
    <source>
        <dbReference type="SAM" id="MobiDB-lite"/>
    </source>
</evidence>
<protein>
    <submittedName>
        <fullName evidence="3">Uncharacterized protein</fullName>
    </submittedName>
</protein>
<dbReference type="Proteomes" id="UP000550707">
    <property type="component" value="Unassembled WGS sequence"/>
</dbReference>
<feature type="compositionally biased region" description="Basic residues" evidence="1">
    <location>
        <begin position="51"/>
        <end position="60"/>
    </location>
</feature>
<evidence type="ECO:0000313" key="3">
    <source>
        <dbReference type="EMBL" id="KAF6450435.1"/>
    </source>
</evidence>
<comment type="caution">
    <text evidence="3">The sequence shown here is derived from an EMBL/GenBank/DDBJ whole genome shotgun (WGS) entry which is preliminary data.</text>
</comment>
<keyword evidence="2" id="KW-1133">Transmembrane helix</keyword>
<keyword evidence="4" id="KW-1185">Reference proteome</keyword>
<feature type="compositionally biased region" description="Polar residues" evidence="1">
    <location>
        <begin position="1"/>
        <end position="15"/>
    </location>
</feature>